<gene>
    <name evidence="1" type="ORF">BN59_00570</name>
</gene>
<dbReference type="EMBL" id="CCSB01000001">
    <property type="protein sequence ID" value="CDZ76303.1"/>
    <property type="molecule type" value="Genomic_DNA"/>
</dbReference>
<evidence type="ECO:0000313" key="2">
    <source>
        <dbReference type="Proteomes" id="UP000044071"/>
    </source>
</evidence>
<evidence type="ECO:0000313" key="1">
    <source>
        <dbReference type="EMBL" id="CDZ76303.1"/>
    </source>
</evidence>
<protein>
    <submittedName>
        <fullName evidence="1">Uncharacterized protein</fullName>
    </submittedName>
</protein>
<dbReference type="STRING" id="1034943.BN59_00570"/>
<organism evidence="1 2">
    <name type="scientific">Legionella massiliensis</name>
    <dbReference type="NCBI Taxonomy" id="1034943"/>
    <lineage>
        <taxon>Bacteria</taxon>
        <taxon>Pseudomonadati</taxon>
        <taxon>Pseudomonadota</taxon>
        <taxon>Gammaproteobacteria</taxon>
        <taxon>Legionellales</taxon>
        <taxon>Legionellaceae</taxon>
        <taxon>Legionella</taxon>
    </lineage>
</organism>
<reference evidence="1 2" key="1">
    <citation type="submission" date="2014-06" db="EMBL/GenBank/DDBJ databases">
        <authorList>
            <person name="Urmite Genomes Urmite Genomes"/>
        </authorList>
    </citation>
    <scope>NUCLEOTIDE SEQUENCE [LARGE SCALE GENOMIC DNA]</scope>
</reference>
<accession>A0A078KX78</accession>
<dbReference type="AlphaFoldDB" id="A0A078KX78"/>
<dbReference type="Proteomes" id="UP000044071">
    <property type="component" value="Unassembled WGS sequence"/>
</dbReference>
<keyword evidence="2" id="KW-1185">Reference proteome</keyword>
<proteinExistence type="predicted"/>
<name>A0A078KX78_9GAMM</name>
<sequence>MGSEWTPDPAAKTREFNTGVGADLLCFNGYFYTLGYQPCLSSFHLAELKEDQEQVILMFITFAPVTAPEPVPGIMLQV</sequence>